<gene>
    <name evidence="2" type="ORF">LFYK43_02060</name>
</gene>
<dbReference type="RefSeq" id="WP_124974532.1">
    <property type="nucleotide sequence ID" value="NZ_BFFP01000002.1"/>
</dbReference>
<comment type="caution">
    <text evidence="2">The sequence shown here is derived from an EMBL/GenBank/DDBJ whole genome shotgun (WGS) entry which is preliminary data.</text>
</comment>
<protein>
    <submittedName>
        <fullName evidence="2">Uncharacterized protein</fullName>
    </submittedName>
</protein>
<dbReference type="EMBL" id="BFFP01000002">
    <property type="protein sequence ID" value="GBG93747.1"/>
    <property type="molecule type" value="Genomic_DNA"/>
</dbReference>
<evidence type="ECO:0000313" key="3">
    <source>
        <dbReference type="Proteomes" id="UP000286848"/>
    </source>
</evidence>
<feature type="transmembrane region" description="Helical" evidence="1">
    <location>
        <begin position="54"/>
        <end position="79"/>
    </location>
</feature>
<evidence type="ECO:0000313" key="2">
    <source>
        <dbReference type="EMBL" id="GBG93747.1"/>
    </source>
</evidence>
<keyword evidence="1" id="KW-0472">Membrane</keyword>
<organism evidence="2 3">
    <name type="scientific">Ligilactobacillus salitolerans</name>
    <dbReference type="NCBI Taxonomy" id="1808352"/>
    <lineage>
        <taxon>Bacteria</taxon>
        <taxon>Bacillati</taxon>
        <taxon>Bacillota</taxon>
        <taxon>Bacilli</taxon>
        <taxon>Lactobacillales</taxon>
        <taxon>Lactobacillaceae</taxon>
        <taxon>Ligilactobacillus</taxon>
    </lineage>
</organism>
<keyword evidence="1" id="KW-1133">Transmembrane helix</keyword>
<keyword evidence="1" id="KW-0812">Transmembrane</keyword>
<reference evidence="2 3" key="1">
    <citation type="journal article" date="2019" name="Int. J. Syst. Evol. Microbiol.">
        <title>Lactobacillus salitolerans sp. nov., a novel lactic acid bacterium isolated from spent mushroom substrates.</title>
        <authorList>
            <person name="Tohno M."/>
            <person name="Tanizawa Y."/>
            <person name="Kojima Y."/>
            <person name="Sakamoto M."/>
            <person name="Nakamura Y."/>
            <person name="Ohkuma M."/>
            <person name="Kobayashi H."/>
        </authorList>
    </citation>
    <scope>NUCLEOTIDE SEQUENCE [LARGE SCALE GENOMIC DNA]</scope>
    <source>
        <strain evidence="2 3">YK43</strain>
    </source>
</reference>
<proteinExistence type="predicted"/>
<sequence>MKIQFQLATVVLAVSVVLLVFSLNKLGYGILLLAQILYFDPLTDQFVEKGLGRLLSIILAALITLLVFVVIAVGAALVFKG</sequence>
<feature type="transmembrane region" description="Helical" evidence="1">
    <location>
        <begin position="7"/>
        <end position="34"/>
    </location>
</feature>
<name>A0A401IQD1_9LACO</name>
<dbReference type="AlphaFoldDB" id="A0A401IQD1"/>
<accession>A0A401IQD1</accession>
<dbReference type="Proteomes" id="UP000286848">
    <property type="component" value="Unassembled WGS sequence"/>
</dbReference>
<evidence type="ECO:0000256" key="1">
    <source>
        <dbReference type="SAM" id="Phobius"/>
    </source>
</evidence>
<keyword evidence="3" id="KW-1185">Reference proteome</keyword>